<reference evidence="7" key="1">
    <citation type="journal article" date="2020" name="Stud. Mycol.">
        <title>101 Dothideomycetes genomes: a test case for predicting lifestyles and emergence of pathogens.</title>
        <authorList>
            <person name="Haridas S."/>
            <person name="Albert R."/>
            <person name="Binder M."/>
            <person name="Bloem J."/>
            <person name="Labutti K."/>
            <person name="Salamov A."/>
            <person name="Andreopoulos B."/>
            <person name="Baker S."/>
            <person name="Barry K."/>
            <person name="Bills G."/>
            <person name="Bluhm B."/>
            <person name="Cannon C."/>
            <person name="Castanera R."/>
            <person name="Culley D."/>
            <person name="Daum C."/>
            <person name="Ezra D."/>
            <person name="Gonzalez J."/>
            <person name="Henrissat B."/>
            <person name="Kuo A."/>
            <person name="Liang C."/>
            <person name="Lipzen A."/>
            <person name="Lutzoni F."/>
            <person name="Magnuson J."/>
            <person name="Mondo S."/>
            <person name="Nolan M."/>
            <person name="Ohm R."/>
            <person name="Pangilinan J."/>
            <person name="Park H.-J."/>
            <person name="Ramirez L."/>
            <person name="Alfaro M."/>
            <person name="Sun H."/>
            <person name="Tritt A."/>
            <person name="Yoshinaga Y."/>
            <person name="Zwiers L.-H."/>
            <person name="Turgeon B."/>
            <person name="Goodwin S."/>
            <person name="Spatafora J."/>
            <person name="Crous P."/>
            <person name="Grigoriev I."/>
        </authorList>
    </citation>
    <scope>NUCLEOTIDE SEQUENCE</scope>
    <source>
        <strain evidence="7">CBS 133067</strain>
    </source>
</reference>
<keyword evidence="3 4" id="KW-0274">FAD</keyword>
<proteinExistence type="inferred from homology"/>
<dbReference type="AlphaFoldDB" id="A0A9P4MD24"/>
<evidence type="ECO:0008006" key="9">
    <source>
        <dbReference type="Google" id="ProtNLM"/>
    </source>
</evidence>
<evidence type="ECO:0000256" key="3">
    <source>
        <dbReference type="ARBA" id="ARBA00022827"/>
    </source>
</evidence>
<comment type="similarity">
    <text evidence="1 4">Belongs to the acyl-CoA dehydrogenase family.</text>
</comment>
<comment type="cofactor">
    <cofactor evidence="4">
        <name>FAD</name>
        <dbReference type="ChEBI" id="CHEBI:57692"/>
    </cofactor>
</comment>
<protein>
    <recommendedName>
        <fullName evidence="9">Acyl-CoA dehydrogenase</fullName>
    </recommendedName>
</protein>
<evidence type="ECO:0000256" key="4">
    <source>
        <dbReference type="RuleBase" id="RU362125"/>
    </source>
</evidence>
<dbReference type="EMBL" id="ML978122">
    <property type="protein sequence ID" value="KAF2103032.1"/>
    <property type="molecule type" value="Genomic_DNA"/>
</dbReference>
<comment type="caution">
    <text evidence="7">The sequence shown here is derived from an EMBL/GenBank/DDBJ whole genome shotgun (WGS) entry which is preliminary data.</text>
</comment>
<dbReference type="PANTHER" id="PTHR42707:SF2">
    <property type="entry name" value="ACD11 DEHYDROGENASE"/>
    <property type="match status" value="1"/>
</dbReference>
<sequence length="604" mass="67615">MEPSSADTGFMLSMQPLENPYLSDPAYQRILEWYLPQETLSTIQPRLTKFGDEAVSEQVHEWIGNAERDEPYVKTRNVWGQKYPYDRLVTSNGWKQLGRWGSKNGNFIYSASSAAYSCPVSMTSGAARLVGKHLPGLPSAHPFHEFYRRLTSRENNWISSQWMTERPGGSDVRNSETVAVYSPLKQKTGQFGTIEEGDYLVSGFKFFASATDCNMCLMLAKTESGELSLFVAPVRIGDRTNGIRFLRLKNKYGTKELPTAELELKDVRAWRIGPIDRGIATIALLLNVTRTHNFITALSCWRRGIAIAKSFAKARTTMNQPLWAIPMHLRFFANMEVKFRGLLQLAFFTTALLSFVDNGFPTEGRGTYAPLPDQGEQAQVVLRLLTAMSKAVICKTSTVALQDCQEALGGVGYLDEPDEPEYNICRLMRDTAANVTWEGTVNVLASEVVRHLLRGGAKNLRIVDTWLQRSIASVSDNQLRTCLSDAWSNLRQRLDKGENDLSTVLADSRQLMYTLAWIISGILLAIDAGRDSDATAEEVARRWIMDDEVGLGEFVITSIAYSSRSVNASKQTNRTDWDCRIVWNCDLPAGAATGYRTEDVRAKI</sequence>
<name>A0A9P4MD24_9PEZI</name>
<dbReference type="InterPro" id="IPR036250">
    <property type="entry name" value="AcylCo_DH-like_C"/>
</dbReference>
<dbReference type="GO" id="GO:0003995">
    <property type="term" value="F:acyl-CoA dehydrogenase activity"/>
    <property type="evidence" value="ECO:0007669"/>
    <property type="project" value="TreeGrafter"/>
</dbReference>
<organism evidence="7 8">
    <name type="scientific">Rhizodiscina lignyota</name>
    <dbReference type="NCBI Taxonomy" id="1504668"/>
    <lineage>
        <taxon>Eukaryota</taxon>
        <taxon>Fungi</taxon>
        <taxon>Dikarya</taxon>
        <taxon>Ascomycota</taxon>
        <taxon>Pezizomycotina</taxon>
        <taxon>Dothideomycetes</taxon>
        <taxon>Pleosporomycetidae</taxon>
        <taxon>Aulographales</taxon>
        <taxon>Rhizodiscinaceae</taxon>
        <taxon>Rhizodiscina</taxon>
    </lineage>
</organism>
<dbReference type="Pfam" id="PF02770">
    <property type="entry name" value="Acyl-CoA_dh_M"/>
    <property type="match status" value="1"/>
</dbReference>
<evidence type="ECO:0000256" key="1">
    <source>
        <dbReference type="ARBA" id="ARBA00009347"/>
    </source>
</evidence>
<dbReference type="Gene3D" id="2.40.110.20">
    <property type="match status" value="1"/>
</dbReference>
<feature type="domain" description="Acyl-CoA dehydrogenase/oxidase C-terminal" evidence="5">
    <location>
        <begin position="276"/>
        <end position="452"/>
    </location>
</feature>
<evidence type="ECO:0000313" key="7">
    <source>
        <dbReference type="EMBL" id="KAF2103032.1"/>
    </source>
</evidence>
<gene>
    <name evidence="7" type="ORF">NA57DRAFT_63732</name>
</gene>
<keyword evidence="2 4" id="KW-0285">Flavoprotein</keyword>
<dbReference type="InterPro" id="IPR006091">
    <property type="entry name" value="Acyl-CoA_Oxase/DH_mid-dom"/>
</dbReference>
<dbReference type="Proteomes" id="UP000799772">
    <property type="component" value="Unassembled WGS sequence"/>
</dbReference>
<evidence type="ECO:0000259" key="5">
    <source>
        <dbReference type="Pfam" id="PF00441"/>
    </source>
</evidence>
<evidence type="ECO:0000259" key="6">
    <source>
        <dbReference type="Pfam" id="PF02770"/>
    </source>
</evidence>
<dbReference type="PANTHER" id="PTHR42707">
    <property type="entry name" value="ACYL-COA DEHYDROGENASE"/>
    <property type="match status" value="1"/>
</dbReference>
<accession>A0A9P4MD24</accession>
<keyword evidence="8" id="KW-1185">Reference proteome</keyword>
<keyword evidence="4" id="KW-0560">Oxidoreductase</keyword>
<evidence type="ECO:0000256" key="2">
    <source>
        <dbReference type="ARBA" id="ARBA00022630"/>
    </source>
</evidence>
<dbReference type="InterPro" id="IPR009100">
    <property type="entry name" value="AcylCoA_DH/oxidase_NM_dom_sf"/>
</dbReference>
<dbReference type="OrthoDB" id="10251155at2759"/>
<dbReference type="Gene3D" id="1.20.140.10">
    <property type="entry name" value="Butyryl-CoA Dehydrogenase, subunit A, domain 3"/>
    <property type="match status" value="1"/>
</dbReference>
<dbReference type="InterPro" id="IPR009075">
    <property type="entry name" value="AcylCo_DH/oxidase_C"/>
</dbReference>
<dbReference type="SUPFAM" id="SSF56645">
    <property type="entry name" value="Acyl-CoA dehydrogenase NM domain-like"/>
    <property type="match status" value="1"/>
</dbReference>
<dbReference type="InterPro" id="IPR052904">
    <property type="entry name" value="Acyl-CoA_dehydrogenase-like"/>
</dbReference>
<dbReference type="Pfam" id="PF00441">
    <property type="entry name" value="Acyl-CoA_dh_1"/>
    <property type="match status" value="1"/>
</dbReference>
<dbReference type="SUPFAM" id="SSF47203">
    <property type="entry name" value="Acyl-CoA dehydrogenase C-terminal domain-like"/>
    <property type="match status" value="1"/>
</dbReference>
<feature type="domain" description="Acyl-CoA oxidase/dehydrogenase middle" evidence="6">
    <location>
        <begin position="161"/>
        <end position="267"/>
    </location>
</feature>
<evidence type="ECO:0000313" key="8">
    <source>
        <dbReference type="Proteomes" id="UP000799772"/>
    </source>
</evidence>